<protein>
    <recommendedName>
        <fullName evidence="4">Cysteine-rich transmembrane CYSTM domain-containing protein</fullName>
    </recommendedName>
</protein>
<evidence type="ECO:0000313" key="3">
    <source>
        <dbReference type="Proteomes" id="UP001479436"/>
    </source>
</evidence>
<proteinExistence type="predicted"/>
<name>A0ABR2WVC6_9FUNG</name>
<accession>A0ABR2WVC6</accession>
<sequence>MGDYNQDKGYFPPQPQYGGPPQHGQPQYNPYPQPPAQGYYPDAGQAAHYQGGGTPYTPPPQGYYPPQQQQPQTVVVQQPAKKNDGLCLGCAVGACLCCCFDICC</sequence>
<evidence type="ECO:0008006" key="4">
    <source>
        <dbReference type="Google" id="ProtNLM"/>
    </source>
</evidence>
<organism evidence="2 3">
    <name type="scientific">Basidiobolus ranarum</name>
    <dbReference type="NCBI Taxonomy" id="34480"/>
    <lineage>
        <taxon>Eukaryota</taxon>
        <taxon>Fungi</taxon>
        <taxon>Fungi incertae sedis</taxon>
        <taxon>Zoopagomycota</taxon>
        <taxon>Entomophthoromycotina</taxon>
        <taxon>Basidiobolomycetes</taxon>
        <taxon>Basidiobolales</taxon>
        <taxon>Basidiobolaceae</taxon>
        <taxon>Basidiobolus</taxon>
    </lineage>
</organism>
<comment type="caution">
    <text evidence="2">The sequence shown here is derived from an EMBL/GenBank/DDBJ whole genome shotgun (WGS) entry which is preliminary data.</text>
</comment>
<evidence type="ECO:0000313" key="2">
    <source>
        <dbReference type="EMBL" id="KAK9765455.1"/>
    </source>
</evidence>
<keyword evidence="3" id="KW-1185">Reference proteome</keyword>
<dbReference type="EMBL" id="JASJQH010000267">
    <property type="protein sequence ID" value="KAK9765455.1"/>
    <property type="molecule type" value="Genomic_DNA"/>
</dbReference>
<feature type="compositionally biased region" description="Low complexity" evidence="1">
    <location>
        <begin position="16"/>
        <end position="28"/>
    </location>
</feature>
<evidence type="ECO:0000256" key="1">
    <source>
        <dbReference type="SAM" id="MobiDB-lite"/>
    </source>
</evidence>
<feature type="compositionally biased region" description="Low complexity" evidence="1">
    <location>
        <begin position="64"/>
        <end position="76"/>
    </location>
</feature>
<dbReference type="Proteomes" id="UP001479436">
    <property type="component" value="Unassembled WGS sequence"/>
</dbReference>
<feature type="region of interest" description="Disordered" evidence="1">
    <location>
        <begin position="1"/>
        <end position="76"/>
    </location>
</feature>
<reference evidence="2 3" key="1">
    <citation type="submission" date="2023-04" db="EMBL/GenBank/DDBJ databases">
        <title>Genome of Basidiobolus ranarum AG-B5.</title>
        <authorList>
            <person name="Stajich J.E."/>
            <person name="Carter-House D."/>
            <person name="Gryganskyi A."/>
        </authorList>
    </citation>
    <scope>NUCLEOTIDE SEQUENCE [LARGE SCALE GENOMIC DNA]</scope>
    <source>
        <strain evidence="2 3">AG-B5</strain>
    </source>
</reference>
<gene>
    <name evidence="2" type="ORF">K7432_006211</name>
</gene>